<evidence type="ECO:0000313" key="2">
    <source>
        <dbReference type="EnsemblMetazoa" id="GPPI010908-PA"/>
    </source>
</evidence>
<accession>A0A1B0AWB8</accession>
<dbReference type="AlphaFoldDB" id="A0A1B0AWB8"/>
<dbReference type="Proteomes" id="UP000092460">
    <property type="component" value="Unassembled WGS sequence"/>
</dbReference>
<keyword evidence="1" id="KW-0472">Membrane</keyword>
<evidence type="ECO:0000313" key="3">
    <source>
        <dbReference type="Proteomes" id="UP000092460"/>
    </source>
</evidence>
<dbReference type="EMBL" id="JXJN01004630">
    <property type="status" value="NOT_ANNOTATED_CDS"/>
    <property type="molecule type" value="Genomic_DNA"/>
</dbReference>
<organism evidence="2 3">
    <name type="scientific">Glossina palpalis gambiensis</name>
    <dbReference type="NCBI Taxonomy" id="67801"/>
    <lineage>
        <taxon>Eukaryota</taxon>
        <taxon>Metazoa</taxon>
        <taxon>Ecdysozoa</taxon>
        <taxon>Arthropoda</taxon>
        <taxon>Hexapoda</taxon>
        <taxon>Insecta</taxon>
        <taxon>Pterygota</taxon>
        <taxon>Neoptera</taxon>
        <taxon>Endopterygota</taxon>
        <taxon>Diptera</taxon>
        <taxon>Brachycera</taxon>
        <taxon>Muscomorpha</taxon>
        <taxon>Hippoboscoidea</taxon>
        <taxon>Glossinidae</taxon>
        <taxon>Glossina</taxon>
    </lineage>
</organism>
<dbReference type="VEuPathDB" id="VectorBase:GPPI010908"/>
<evidence type="ECO:0000256" key="1">
    <source>
        <dbReference type="SAM" id="Phobius"/>
    </source>
</evidence>
<keyword evidence="3" id="KW-1185">Reference proteome</keyword>
<protein>
    <submittedName>
        <fullName evidence="2">Uncharacterized protein</fullName>
    </submittedName>
</protein>
<keyword evidence="1" id="KW-0812">Transmembrane</keyword>
<sequence>MYRDISEEMQNIKTRQNTTQHKTEGRSILNAFVISLNELMPGISLSVYSGPHIARDIGPTSGSHASDSNAKQFNRTPDIGIRMVRICFAALYTYIYIKGLLLLRLGDPQHMHTGTQAIIELFLLTIMCSRYSVLEED</sequence>
<reference evidence="2" key="2">
    <citation type="submission" date="2020-05" db="UniProtKB">
        <authorList>
            <consortium name="EnsemblMetazoa"/>
        </authorList>
    </citation>
    <scope>IDENTIFICATION</scope>
    <source>
        <strain evidence="2">IAEA</strain>
    </source>
</reference>
<dbReference type="EnsemblMetazoa" id="GPPI010908-RA">
    <property type="protein sequence ID" value="GPPI010908-PA"/>
    <property type="gene ID" value="GPPI010908"/>
</dbReference>
<proteinExistence type="predicted"/>
<feature type="transmembrane region" description="Helical" evidence="1">
    <location>
        <begin position="79"/>
        <end position="97"/>
    </location>
</feature>
<reference evidence="3" key="1">
    <citation type="submission" date="2015-01" db="EMBL/GenBank/DDBJ databases">
        <authorList>
            <person name="Aksoy S."/>
            <person name="Warren W."/>
            <person name="Wilson R.K."/>
        </authorList>
    </citation>
    <scope>NUCLEOTIDE SEQUENCE [LARGE SCALE GENOMIC DNA]</scope>
    <source>
        <strain evidence="3">IAEA</strain>
    </source>
</reference>
<dbReference type="EMBL" id="JXJN01004629">
    <property type="status" value="NOT_ANNOTATED_CDS"/>
    <property type="molecule type" value="Genomic_DNA"/>
</dbReference>
<name>A0A1B0AWB8_9MUSC</name>
<keyword evidence="1" id="KW-1133">Transmembrane helix</keyword>